<comment type="caution">
    <text evidence="1">The sequence shown here is derived from an EMBL/GenBank/DDBJ whole genome shotgun (WGS) entry which is preliminary data.</text>
</comment>
<evidence type="ECO:0000313" key="2">
    <source>
        <dbReference type="Proteomes" id="UP001159427"/>
    </source>
</evidence>
<name>A0ABN8PE45_9CNID</name>
<proteinExistence type="predicted"/>
<accession>A0ABN8PE45</accession>
<dbReference type="EMBL" id="CALNXI010000829">
    <property type="protein sequence ID" value="CAH3141969.1"/>
    <property type="molecule type" value="Genomic_DNA"/>
</dbReference>
<keyword evidence="2" id="KW-1185">Reference proteome</keyword>
<dbReference type="Proteomes" id="UP001159427">
    <property type="component" value="Unassembled WGS sequence"/>
</dbReference>
<reference evidence="1 2" key="1">
    <citation type="submission" date="2022-05" db="EMBL/GenBank/DDBJ databases">
        <authorList>
            <consortium name="Genoscope - CEA"/>
            <person name="William W."/>
        </authorList>
    </citation>
    <scope>NUCLEOTIDE SEQUENCE [LARGE SCALE GENOMIC DNA]</scope>
</reference>
<sequence>MIHGFTCTGLTQTQYVNHSKVTNIGYVEDKYISTGKCTMCRMFYSSLGYKNAVGACYEEKLSEERREAQQDCNYATDRDVIITDARHDSSRAA</sequence>
<organism evidence="1 2">
    <name type="scientific">Porites evermanni</name>
    <dbReference type="NCBI Taxonomy" id="104178"/>
    <lineage>
        <taxon>Eukaryota</taxon>
        <taxon>Metazoa</taxon>
        <taxon>Cnidaria</taxon>
        <taxon>Anthozoa</taxon>
        <taxon>Hexacorallia</taxon>
        <taxon>Scleractinia</taxon>
        <taxon>Fungiina</taxon>
        <taxon>Poritidae</taxon>
        <taxon>Porites</taxon>
    </lineage>
</organism>
<evidence type="ECO:0000313" key="1">
    <source>
        <dbReference type="EMBL" id="CAH3141969.1"/>
    </source>
</evidence>
<gene>
    <name evidence="1" type="ORF">PEVE_00042350</name>
</gene>
<protein>
    <submittedName>
        <fullName evidence="1">Uncharacterized protein</fullName>
    </submittedName>
</protein>